<keyword evidence="6" id="KW-1133">Transmembrane helix</keyword>
<dbReference type="Pfam" id="PF03799">
    <property type="entry name" value="FtsQ_DivIB_C"/>
    <property type="match status" value="1"/>
</dbReference>
<keyword evidence="2" id="KW-1003">Cell membrane</keyword>
<evidence type="ECO:0000259" key="9">
    <source>
        <dbReference type="PROSITE" id="PS51779"/>
    </source>
</evidence>
<dbReference type="Gene3D" id="3.10.20.310">
    <property type="entry name" value="membrane protein fhac"/>
    <property type="match status" value="1"/>
</dbReference>
<organism evidence="10">
    <name type="scientific">marine metagenome</name>
    <dbReference type="NCBI Taxonomy" id="408172"/>
    <lineage>
        <taxon>unclassified sequences</taxon>
        <taxon>metagenomes</taxon>
        <taxon>ecological metagenomes</taxon>
    </lineage>
</organism>
<evidence type="ECO:0000256" key="3">
    <source>
        <dbReference type="ARBA" id="ARBA00022519"/>
    </source>
</evidence>
<keyword evidence="8" id="KW-0131">Cell cycle</keyword>
<dbReference type="AlphaFoldDB" id="A0A381Q912"/>
<dbReference type="PANTHER" id="PTHR35851">
    <property type="entry name" value="CELL DIVISION PROTEIN FTSQ"/>
    <property type="match status" value="1"/>
</dbReference>
<reference evidence="10" key="1">
    <citation type="submission" date="2018-05" db="EMBL/GenBank/DDBJ databases">
        <authorList>
            <person name="Lanie J.A."/>
            <person name="Ng W.-L."/>
            <person name="Kazmierczak K.M."/>
            <person name="Andrzejewski T.M."/>
            <person name="Davidsen T.M."/>
            <person name="Wayne K.J."/>
            <person name="Tettelin H."/>
            <person name="Glass J.I."/>
            <person name="Rusch D."/>
            <person name="Podicherti R."/>
            <person name="Tsui H.-C.T."/>
            <person name="Winkler M.E."/>
        </authorList>
    </citation>
    <scope>NUCLEOTIDE SEQUENCE</scope>
</reference>
<evidence type="ECO:0000256" key="2">
    <source>
        <dbReference type="ARBA" id="ARBA00022475"/>
    </source>
</evidence>
<protein>
    <recommendedName>
        <fullName evidence="9">POTRA domain-containing protein</fullName>
    </recommendedName>
</protein>
<dbReference type="GO" id="GO:0090529">
    <property type="term" value="P:cell septum assembly"/>
    <property type="evidence" value="ECO:0007669"/>
    <property type="project" value="InterPro"/>
</dbReference>
<evidence type="ECO:0000256" key="8">
    <source>
        <dbReference type="ARBA" id="ARBA00023306"/>
    </source>
</evidence>
<dbReference type="InterPro" id="IPR013685">
    <property type="entry name" value="POTRA_FtsQ_type"/>
</dbReference>
<evidence type="ECO:0000256" key="7">
    <source>
        <dbReference type="ARBA" id="ARBA00023136"/>
    </source>
</evidence>
<dbReference type="Pfam" id="PF08478">
    <property type="entry name" value="POTRA_1"/>
    <property type="match status" value="1"/>
</dbReference>
<feature type="domain" description="POTRA" evidence="9">
    <location>
        <begin position="44"/>
        <end position="112"/>
    </location>
</feature>
<accession>A0A381Q912</accession>
<keyword evidence="5" id="KW-0812">Transmembrane</keyword>
<gene>
    <name evidence="10" type="ORF">METZ01_LOCUS28292</name>
</gene>
<sequence>MRRKKKMPKWVAPTIRWSLISTSFLLFGVLVNYASKWSQLSGDFDLTATEIRGNDILGQDEIIALAKVPFAQSLANIDLKAIQRRVEKHSYVKGARVSREFPKKIYIDVVERQPIAYLNLPVFLVVDEEGVIMPLRHDDMEFNIPTLTGFNPAEELYPVGLKCLSHKTLEAVNYLSSMRQLFPILFEDISELTVNKTDEYVMVLAEMPTRIHFGEGNMLDQIILLKQFDFTLAGAKKLRDYRYVDLRYRNQIVVRERT</sequence>
<dbReference type="InterPro" id="IPR034746">
    <property type="entry name" value="POTRA"/>
</dbReference>
<keyword evidence="3" id="KW-0997">Cell inner membrane</keyword>
<proteinExistence type="predicted"/>
<dbReference type="GO" id="GO:0016020">
    <property type="term" value="C:membrane"/>
    <property type="evidence" value="ECO:0007669"/>
    <property type="project" value="UniProtKB-SubCell"/>
</dbReference>
<dbReference type="PROSITE" id="PS51779">
    <property type="entry name" value="POTRA"/>
    <property type="match status" value="1"/>
</dbReference>
<keyword evidence="7" id="KW-0472">Membrane</keyword>
<dbReference type="InterPro" id="IPR026579">
    <property type="entry name" value="FtsQ"/>
</dbReference>
<evidence type="ECO:0000256" key="6">
    <source>
        <dbReference type="ARBA" id="ARBA00022989"/>
    </source>
</evidence>
<dbReference type="EMBL" id="UINC01001245">
    <property type="protein sequence ID" value="SUZ75438.1"/>
    <property type="molecule type" value="Genomic_DNA"/>
</dbReference>
<evidence type="ECO:0000256" key="4">
    <source>
        <dbReference type="ARBA" id="ARBA00022618"/>
    </source>
</evidence>
<dbReference type="InterPro" id="IPR005548">
    <property type="entry name" value="Cell_div_FtsQ/DivIB_C"/>
</dbReference>
<evidence type="ECO:0000256" key="1">
    <source>
        <dbReference type="ARBA" id="ARBA00004370"/>
    </source>
</evidence>
<evidence type="ECO:0000256" key="5">
    <source>
        <dbReference type="ARBA" id="ARBA00022692"/>
    </source>
</evidence>
<keyword evidence="4" id="KW-0132">Cell division</keyword>
<evidence type="ECO:0000313" key="10">
    <source>
        <dbReference type="EMBL" id="SUZ75438.1"/>
    </source>
</evidence>
<comment type="subcellular location">
    <subcellularLocation>
        <location evidence="1">Membrane</location>
    </subcellularLocation>
</comment>
<name>A0A381Q912_9ZZZZ</name>
<dbReference type="PANTHER" id="PTHR35851:SF1">
    <property type="entry name" value="CELL DIVISION PROTEIN FTSQ"/>
    <property type="match status" value="1"/>
</dbReference>